<accession>A0AA39XXI4</accession>
<name>A0AA39XXI4_9PEZI</name>
<comment type="caution">
    <text evidence="3">The sequence shown here is derived from an EMBL/GenBank/DDBJ whole genome shotgun (WGS) entry which is preliminary data.</text>
</comment>
<dbReference type="Proteomes" id="UP001174936">
    <property type="component" value="Unassembled WGS sequence"/>
</dbReference>
<reference evidence="3" key="1">
    <citation type="submission" date="2023-06" db="EMBL/GenBank/DDBJ databases">
        <title>Genome-scale phylogeny and comparative genomics of the fungal order Sordariales.</title>
        <authorList>
            <consortium name="Lawrence Berkeley National Laboratory"/>
            <person name="Hensen N."/>
            <person name="Bonometti L."/>
            <person name="Westerberg I."/>
            <person name="Brannstrom I.O."/>
            <person name="Guillou S."/>
            <person name="Cros-Aarteil S."/>
            <person name="Calhoun S."/>
            <person name="Haridas S."/>
            <person name="Kuo A."/>
            <person name="Mondo S."/>
            <person name="Pangilinan J."/>
            <person name="Riley R."/>
            <person name="Labutti K."/>
            <person name="Andreopoulos B."/>
            <person name="Lipzen A."/>
            <person name="Chen C."/>
            <person name="Yanf M."/>
            <person name="Daum C."/>
            <person name="Ng V."/>
            <person name="Clum A."/>
            <person name="Steindorff A."/>
            <person name="Ohm R."/>
            <person name="Martin F."/>
            <person name="Silar P."/>
            <person name="Natvig D."/>
            <person name="Lalanne C."/>
            <person name="Gautier V."/>
            <person name="Ament-Velasquez S.L."/>
            <person name="Kruys A."/>
            <person name="Hutchinson M.I."/>
            <person name="Powell A.J."/>
            <person name="Barry K."/>
            <person name="Miller A.N."/>
            <person name="Grigoriev I.V."/>
            <person name="Debuchy R."/>
            <person name="Gladieux P."/>
            <person name="Thoren M.H."/>
            <person name="Johannesson H."/>
        </authorList>
    </citation>
    <scope>NUCLEOTIDE SEQUENCE</scope>
    <source>
        <strain evidence="3">SMH2532-1</strain>
    </source>
</reference>
<evidence type="ECO:0000256" key="2">
    <source>
        <dbReference type="SAM" id="SignalP"/>
    </source>
</evidence>
<gene>
    <name evidence="3" type="ORF">B0T16DRAFT_224626</name>
</gene>
<protein>
    <recommendedName>
        <fullName evidence="5">Secreted protein</fullName>
    </recommendedName>
</protein>
<feature type="region of interest" description="Disordered" evidence="1">
    <location>
        <begin position="38"/>
        <end position="80"/>
    </location>
</feature>
<keyword evidence="4" id="KW-1185">Reference proteome</keyword>
<evidence type="ECO:0000256" key="1">
    <source>
        <dbReference type="SAM" id="MobiDB-lite"/>
    </source>
</evidence>
<sequence>MFLLQAILSLAIFVFLRSTIAIGDDGNIDAKKTIVDEGKWGRGSLNGSAPKGLRMPSNGKGATGNPCVEGQRDNASGSVRRPDAAMSLLPCFIPVMRKQNAKTKDLTSLCRSRR</sequence>
<evidence type="ECO:0000313" key="4">
    <source>
        <dbReference type="Proteomes" id="UP001174936"/>
    </source>
</evidence>
<dbReference type="EMBL" id="JAULSV010000006">
    <property type="protein sequence ID" value="KAK0642063.1"/>
    <property type="molecule type" value="Genomic_DNA"/>
</dbReference>
<dbReference type="AlphaFoldDB" id="A0AA39XXI4"/>
<organism evidence="3 4">
    <name type="scientific">Cercophora newfieldiana</name>
    <dbReference type="NCBI Taxonomy" id="92897"/>
    <lineage>
        <taxon>Eukaryota</taxon>
        <taxon>Fungi</taxon>
        <taxon>Dikarya</taxon>
        <taxon>Ascomycota</taxon>
        <taxon>Pezizomycotina</taxon>
        <taxon>Sordariomycetes</taxon>
        <taxon>Sordariomycetidae</taxon>
        <taxon>Sordariales</taxon>
        <taxon>Lasiosphaeriaceae</taxon>
        <taxon>Cercophora</taxon>
    </lineage>
</organism>
<evidence type="ECO:0000313" key="3">
    <source>
        <dbReference type="EMBL" id="KAK0642063.1"/>
    </source>
</evidence>
<proteinExistence type="predicted"/>
<keyword evidence="2" id="KW-0732">Signal</keyword>
<feature type="chain" id="PRO_5041335131" description="Secreted protein" evidence="2">
    <location>
        <begin position="22"/>
        <end position="114"/>
    </location>
</feature>
<feature type="signal peptide" evidence="2">
    <location>
        <begin position="1"/>
        <end position="21"/>
    </location>
</feature>
<evidence type="ECO:0008006" key="5">
    <source>
        <dbReference type="Google" id="ProtNLM"/>
    </source>
</evidence>